<dbReference type="Pfam" id="PF02889">
    <property type="entry name" value="Sec63"/>
    <property type="match status" value="1"/>
</dbReference>
<dbReference type="Gene3D" id="2.60.40.150">
    <property type="entry name" value="C2 domain"/>
    <property type="match status" value="1"/>
</dbReference>
<gene>
    <name evidence="10" type="ORF">BJ085DRAFT_37783</name>
</gene>
<feature type="compositionally biased region" description="Low complexity" evidence="8">
    <location>
        <begin position="112"/>
        <end position="121"/>
    </location>
</feature>
<dbReference type="GO" id="GO:0003723">
    <property type="term" value="F:RNA binding"/>
    <property type="evidence" value="ECO:0007669"/>
    <property type="project" value="TreeGrafter"/>
</dbReference>
<dbReference type="InterPro" id="IPR004179">
    <property type="entry name" value="Sec63-dom"/>
</dbReference>
<evidence type="ECO:0000256" key="8">
    <source>
        <dbReference type="SAM" id="MobiDB-lite"/>
    </source>
</evidence>
<keyword evidence="7" id="KW-0143">Chaperone</keyword>
<dbReference type="PANTHER" id="PTHR24075">
    <property type="entry name" value="SEC63 DOMAIN-CONTAINING"/>
    <property type="match status" value="1"/>
</dbReference>
<evidence type="ECO:0000256" key="6">
    <source>
        <dbReference type="ARBA" id="ARBA00023136"/>
    </source>
</evidence>
<dbReference type="GO" id="GO:0043138">
    <property type="term" value="F:3'-5' DNA helicase activity"/>
    <property type="evidence" value="ECO:0007669"/>
    <property type="project" value="TreeGrafter"/>
</dbReference>
<keyword evidence="5" id="KW-1133">Transmembrane helix</keyword>
<dbReference type="Proteomes" id="UP000268162">
    <property type="component" value="Unassembled WGS sequence"/>
</dbReference>
<feature type="domain" description="SEC63" evidence="9">
    <location>
        <begin position="50"/>
        <end position="241"/>
    </location>
</feature>
<sequence>MWPHESPLLMLPHVENELLIASAGGNPPTAAALPELMVLEDIPLMDTLARTLRTLNSNQLADVASVVRTYPIIDMSHSATMNQVGPADMSTTNKVTVNVTLKWTKYAYRPATNGDSPPNNGTGTGGKNHDNTNHKRITTIEPWKLPPGQAYAERFRKQANEGWWLVLGDPTRNRLAGLQRVAFQVSQNTASPTVTASVKAKFEITDPALLPAQLRDGEPTPHWCLYLMSDVYVGLDQQQDVAV</sequence>
<evidence type="ECO:0000256" key="7">
    <source>
        <dbReference type="ARBA" id="ARBA00023186"/>
    </source>
</evidence>
<evidence type="ECO:0000313" key="10">
    <source>
        <dbReference type="EMBL" id="RKP34002.1"/>
    </source>
</evidence>
<dbReference type="GO" id="GO:0005634">
    <property type="term" value="C:nucleus"/>
    <property type="evidence" value="ECO:0007669"/>
    <property type="project" value="TreeGrafter"/>
</dbReference>
<evidence type="ECO:0000256" key="1">
    <source>
        <dbReference type="ARBA" id="ARBA00004141"/>
    </source>
</evidence>
<name>A0A4P9ZN88_9FUNG</name>
<keyword evidence="3" id="KW-0812">Transmembrane</keyword>
<dbReference type="InterPro" id="IPR014756">
    <property type="entry name" value="Ig_E-set"/>
</dbReference>
<comment type="subcellular location">
    <subcellularLocation>
        <location evidence="2">Endoplasmic reticulum</location>
    </subcellularLocation>
    <subcellularLocation>
        <location evidence="1">Membrane</location>
        <topology evidence="1">Multi-pass membrane protein</topology>
    </subcellularLocation>
</comment>
<evidence type="ECO:0000259" key="9">
    <source>
        <dbReference type="Pfam" id="PF02889"/>
    </source>
</evidence>
<proteinExistence type="predicted"/>
<evidence type="ECO:0000256" key="2">
    <source>
        <dbReference type="ARBA" id="ARBA00004240"/>
    </source>
</evidence>
<dbReference type="AlphaFoldDB" id="A0A4P9ZN88"/>
<feature type="region of interest" description="Disordered" evidence="8">
    <location>
        <begin position="109"/>
        <end position="134"/>
    </location>
</feature>
<organism evidence="10 11">
    <name type="scientific">Dimargaris cristalligena</name>
    <dbReference type="NCBI Taxonomy" id="215637"/>
    <lineage>
        <taxon>Eukaryota</taxon>
        <taxon>Fungi</taxon>
        <taxon>Fungi incertae sedis</taxon>
        <taxon>Zoopagomycota</taxon>
        <taxon>Kickxellomycotina</taxon>
        <taxon>Dimargaritomycetes</taxon>
        <taxon>Dimargaritales</taxon>
        <taxon>Dimargaritaceae</taxon>
        <taxon>Dimargaris</taxon>
    </lineage>
</organism>
<dbReference type="EMBL" id="ML003412">
    <property type="protein sequence ID" value="RKP34002.1"/>
    <property type="molecule type" value="Genomic_DNA"/>
</dbReference>
<evidence type="ECO:0000256" key="4">
    <source>
        <dbReference type="ARBA" id="ARBA00022824"/>
    </source>
</evidence>
<evidence type="ECO:0000313" key="11">
    <source>
        <dbReference type="Proteomes" id="UP000268162"/>
    </source>
</evidence>
<dbReference type="SUPFAM" id="SSF81296">
    <property type="entry name" value="E set domains"/>
    <property type="match status" value="1"/>
</dbReference>
<evidence type="ECO:0000256" key="3">
    <source>
        <dbReference type="ARBA" id="ARBA00022692"/>
    </source>
</evidence>
<keyword evidence="11" id="KW-1185">Reference proteome</keyword>
<dbReference type="PANTHER" id="PTHR24075:SF6">
    <property type="entry name" value="ACTIVATING SIGNAL COINTEGRATOR 1 COMPLEX SUBUNIT 3"/>
    <property type="match status" value="1"/>
</dbReference>
<dbReference type="GO" id="GO:0005783">
    <property type="term" value="C:endoplasmic reticulum"/>
    <property type="evidence" value="ECO:0007669"/>
    <property type="project" value="UniProtKB-SubCell"/>
</dbReference>
<dbReference type="STRING" id="215637.A0A4P9ZN88"/>
<evidence type="ECO:0000256" key="5">
    <source>
        <dbReference type="ARBA" id="ARBA00022989"/>
    </source>
</evidence>
<accession>A0A4P9ZN88</accession>
<dbReference type="InterPro" id="IPR035892">
    <property type="entry name" value="C2_domain_sf"/>
</dbReference>
<protein>
    <submittedName>
        <fullName evidence="10">Sec63 domain-containing protein</fullName>
    </submittedName>
</protein>
<keyword evidence="4" id="KW-0256">Endoplasmic reticulum</keyword>
<dbReference type="GO" id="GO:0016020">
    <property type="term" value="C:membrane"/>
    <property type="evidence" value="ECO:0007669"/>
    <property type="project" value="UniProtKB-SubCell"/>
</dbReference>
<keyword evidence="6" id="KW-0472">Membrane</keyword>
<reference evidence="11" key="1">
    <citation type="journal article" date="2018" name="Nat. Microbiol.">
        <title>Leveraging single-cell genomics to expand the fungal tree of life.</title>
        <authorList>
            <person name="Ahrendt S.R."/>
            <person name="Quandt C.A."/>
            <person name="Ciobanu D."/>
            <person name="Clum A."/>
            <person name="Salamov A."/>
            <person name="Andreopoulos B."/>
            <person name="Cheng J.F."/>
            <person name="Woyke T."/>
            <person name="Pelin A."/>
            <person name="Henrissat B."/>
            <person name="Reynolds N.K."/>
            <person name="Benny G.L."/>
            <person name="Smith M.E."/>
            <person name="James T.Y."/>
            <person name="Grigoriev I.V."/>
        </authorList>
    </citation>
    <scope>NUCLEOTIDE SEQUENCE [LARGE SCALE GENOMIC DNA]</scope>
    <source>
        <strain evidence="11">RSA 468</strain>
    </source>
</reference>